<feature type="domain" description="WW" evidence="2">
    <location>
        <begin position="668"/>
        <end position="702"/>
    </location>
</feature>
<dbReference type="InterPro" id="IPR036020">
    <property type="entry name" value="WW_dom_sf"/>
</dbReference>
<organism evidence="3 4">
    <name type="scientific">Parthenolecanium corni</name>
    <dbReference type="NCBI Taxonomy" id="536013"/>
    <lineage>
        <taxon>Eukaryota</taxon>
        <taxon>Metazoa</taxon>
        <taxon>Ecdysozoa</taxon>
        <taxon>Arthropoda</taxon>
        <taxon>Hexapoda</taxon>
        <taxon>Insecta</taxon>
        <taxon>Pterygota</taxon>
        <taxon>Neoptera</taxon>
        <taxon>Paraneoptera</taxon>
        <taxon>Hemiptera</taxon>
        <taxon>Sternorrhyncha</taxon>
        <taxon>Coccoidea</taxon>
        <taxon>Coccidae</taxon>
        <taxon>Parthenolecanium</taxon>
    </lineage>
</organism>
<evidence type="ECO:0000313" key="4">
    <source>
        <dbReference type="Proteomes" id="UP001367676"/>
    </source>
</evidence>
<dbReference type="SMART" id="SM00456">
    <property type="entry name" value="WW"/>
    <property type="match status" value="2"/>
</dbReference>
<feature type="compositionally biased region" description="Pro residues" evidence="1">
    <location>
        <begin position="777"/>
        <end position="808"/>
    </location>
</feature>
<dbReference type="InterPro" id="IPR053076">
    <property type="entry name" value="WW_domain_protein"/>
</dbReference>
<name>A0AAN9Y0A2_9HEMI</name>
<dbReference type="SUPFAM" id="SSF51045">
    <property type="entry name" value="WW domain"/>
    <property type="match status" value="2"/>
</dbReference>
<dbReference type="EMBL" id="JBBCAQ010000034">
    <property type="protein sequence ID" value="KAK7579731.1"/>
    <property type="molecule type" value="Genomic_DNA"/>
</dbReference>
<dbReference type="CDD" id="cd00201">
    <property type="entry name" value="WW"/>
    <property type="match status" value="2"/>
</dbReference>
<feature type="region of interest" description="Disordered" evidence="1">
    <location>
        <begin position="840"/>
        <end position="885"/>
    </location>
</feature>
<feature type="region of interest" description="Disordered" evidence="1">
    <location>
        <begin position="228"/>
        <end position="247"/>
    </location>
</feature>
<evidence type="ECO:0000256" key="1">
    <source>
        <dbReference type="SAM" id="MobiDB-lite"/>
    </source>
</evidence>
<feature type="region of interest" description="Disordered" evidence="1">
    <location>
        <begin position="919"/>
        <end position="1029"/>
    </location>
</feature>
<protein>
    <recommendedName>
        <fullName evidence="2">WW domain-containing protein</fullName>
    </recommendedName>
</protein>
<feature type="compositionally biased region" description="Low complexity" evidence="1">
    <location>
        <begin position="569"/>
        <end position="578"/>
    </location>
</feature>
<accession>A0AAN9Y0A2</accession>
<feature type="compositionally biased region" description="Acidic residues" evidence="1">
    <location>
        <begin position="231"/>
        <end position="247"/>
    </location>
</feature>
<dbReference type="InterPro" id="IPR001202">
    <property type="entry name" value="WW_dom"/>
</dbReference>
<gene>
    <name evidence="3" type="ORF">V9T40_000360</name>
</gene>
<feature type="region of interest" description="Disordered" evidence="1">
    <location>
        <begin position="312"/>
        <end position="338"/>
    </location>
</feature>
<feature type="domain" description="WW" evidence="2">
    <location>
        <begin position="21"/>
        <end position="49"/>
    </location>
</feature>
<dbReference type="PANTHER" id="PTHR46697">
    <property type="entry name" value="FORMIN-BINDING PROTEIN 4"/>
    <property type="match status" value="1"/>
</dbReference>
<feature type="compositionally biased region" description="Basic and acidic residues" evidence="1">
    <location>
        <begin position="923"/>
        <end position="956"/>
    </location>
</feature>
<feature type="compositionally biased region" description="Polar residues" evidence="1">
    <location>
        <begin position="314"/>
        <end position="337"/>
    </location>
</feature>
<feature type="region of interest" description="Disordered" evidence="1">
    <location>
        <begin position="141"/>
        <end position="161"/>
    </location>
</feature>
<reference evidence="3 4" key="1">
    <citation type="submission" date="2024-03" db="EMBL/GenBank/DDBJ databases">
        <title>Adaptation during the transition from Ophiocordyceps entomopathogen to insect associate is accompanied by gene loss and intensified selection.</title>
        <authorList>
            <person name="Ward C.M."/>
            <person name="Onetto C.A."/>
            <person name="Borneman A.R."/>
        </authorList>
    </citation>
    <scope>NUCLEOTIDE SEQUENCE [LARGE SCALE GENOMIC DNA]</scope>
    <source>
        <strain evidence="3">AWRI1</strain>
        <tissue evidence="3">Single Adult Female</tissue>
    </source>
</reference>
<feature type="region of interest" description="Disordered" evidence="1">
    <location>
        <begin position="701"/>
        <end position="827"/>
    </location>
</feature>
<feature type="region of interest" description="Disordered" evidence="1">
    <location>
        <begin position="536"/>
        <end position="587"/>
    </location>
</feature>
<comment type="caution">
    <text evidence="3">The sequence shown here is derived from an EMBL/GenBank/DDBJ whole genome shotgun (WGS) entry which is preliminary data.</text>
</comment>
<keyword evidence="4" id="KW-1185">Reference proteome</keyword>
<proteinExistence type="predicted"/>
<dbReference type="Pfam" id="PF00397">
    <property type="entry name" value="WW"/>
    <property type="match status" value="2"/>
</dbReference>
<feature type="compositionally biased region" description="Polar residues" evidence="1">
    <location>
        <begin position="810"/>
        <end position="824"/>
    </location>
</feature>
<dbReference type="PANTHER" id="PTHR46697:SF1">
    <property type="entry name" value="FORMIN-BINDING PROTEIN 4"/>
    <property type="match status" value="1"/>
</dbReference>
<feature type="compositionally biased region" description="Basic and acidic residues" evidence="1">
    <location>
        <begin position="1009"/>
        <end position="1029"/>
    </location>
</feature>
<sequence>MKRRRPVLELHTNSTYSKDAWQVCVDETTGYTYYWNMVTNQVTWDMPPEYAAYENMRQQYNSIGSTDELKENLLSKISEDYQNASTDSVSKKCDNKNGKSELFPAYGPLHEDEINMEESEAKKMASARKRLMSYKTEKLKSKLDEPAKENPFADNHNNMVTSHKTDGKILFVPTPDEIKEHPIFSSSSAVYGSNNTLKYENEFLEQGQTISVPSQRNDGNNKLRLIAENYSDSDEGNEDDDDDNEEDEDLDDMIIARLREKALLLKNLGGDVPKEMMSILDETKSASDIINELEKEITMPSNNERILAVPGSSAKITSDAKQSQPPTVKQSDNNSRLSDLMNDARSLFAGRAGRKTKETKVQKIKLSARAKELIKTSLLTAKARATNFVETEDGLKPAEEVARINEEKTAAAITEETPTTVCEAEQRPSFSELNKFQKEIDLVSSTVKSEVATNVPPLSAGIENDESISAASCKNEDDRFSFQKSFVVLNPKRPKVLDDIEKRPVNVDSSSLSKYVSLVNKCEEFLESVKKSTSVDDATSNLAKSLPPTETLPKLLSVSPPPPDDSSKSARSANSRSKSTVEDMDIDIDEVLNTKGEDSEKSMTDLSQLIMEKLKFLSNSRDDVAPVQVMAIQIETLVGAWQSGALNSQYLSDWLDASVVHLKSIEDSASPPGWSCEWDRSYGRYYYRNLSSGAIQWDFPENYERPESPSPPSNVDDMVPPPPPIISCDRESRKRKPSPPSERFNADGKISRTVTRDSSPAPPPPPSLTSKLTAKQPSPPPLAIMPPPLPSVPPPSSPPPPPLPPPPTATVEQHQVKETITSNNRIHEALDSFYSDLATIEGSTTNKDDDASLTTPAPPPPPQREENNESISSSSQWGNVEEKVVRKKKKLVKLDSSLSLKKKGLQGLVAKWQNVHSSIEVVDVEKEAEKSDAKDEVVKKSTVEKNGDVAEEKTENGSETNGKSVENGEAEENGVSEKKEAESTESSEVCGIKRKSEVGLESEDAPVESSDKKQKLDEPAEKEVEANGS</sequence>
<dbReference type="AlphaFoldDB" id="A0AAN9Y0A2"/>
<dbReference type="Proteomes" id="UP001367676">
    <property type="component" value="Unassembled WGS sequence"/>
</dbReference>
<evidence type="ECO:0000259" key="2">
    <source>
        <dbReference type="PROSITE" id="PS50020"/>
    </source>
</evidence>
<dbReference type="Gene3D" id="2.20.70.10">
    <property type="match status" value="2"/>
</dbReference>
<evidence type="ECO:0000313" key="3">
    <source>
        <dbReference type="EMBL" id="KAK7579731.1"/>
    </source>
</evidence>
<dbReference type="PROSITE" id="PS50020">
    <property type="entry name" value="WW_DOMAIN_2"/>
    <property type="match status" value="2"/>
</dbReference>